<feature type="signal peptide" evidence="11">
    <location>
        <begin position="1"/>
        <end position="23"/>
    </location>
</feature>
<sequence>MTRLNCLLLSLILQFTFLTGTYANDSARLVQLVDYVGVDYSEAVSNGVVVNQLEYEEMVEFSGIIEIELQKMATASEMQGLLEQAKDLKGLILSRAPSAKVKSLTQSMRATIIQMSGLKVTPDQAPDIGRGKLLYQGECAACHGAGGSGDGELAEELDPQPTDFTDEARYSQRSLYALYNTITNGVEGTGMAAYAHLSADDRWNLAAYVGQFGAIGDMAHKGRQIWHQSDASAPIDIERYAGLSPEEAAEKWASGAEVMAYLRTEPTALFDRKDQPLDVAIALLRSGLDSYENGDAENAYTATLAAYLEGFELVEASLSAIDAPLMRQIEAQMMQLRSAIRTEVPVGEVTSRVQELQSLLQRAKTAFSNNEGLSASAAFVTSLVILLREGLEALLVVVAISAFLMKTGRREAMPFLHTGWIAALLLGGLTWVVSERFIQISGATREVTEGVAALLASGMLLFVGYWLHSKTSAAGWQAFIQKSLQAVLNRRTLWGLTGLTFISVYREVFETILFYQALWAQATRDSADWIMAGFGAGVLILAIVAGLVIRFSVRLPLRQFFSSTGILLLALSFIFAGKGIAALQEAGTIPQTLLQFNAIEWLGIYPNQEGLYLQAAILIASLAFLSRSLFSKKN</sequence>
<evidence type="ECO:0000256" key="7">
    <source>
        <dbReference type="ARBA" id="ARBA00023004"/>
    </source>
</evidence>
<dbReference type="GO" id="GO:0046872">
    <property type="term" value="F:metal ion binding"/>
    <property type="evidence" value="ECO:0007669"/>
    <property type="project" value="UniProtKB-KW"/>
</dbReference>
<dbReference type="KEGG" id="gso:PH603_10180"/>
<dbReference type="PANTHER" id="PTHR31632:SF2">
    <property type="entry name" value="PLASMA MEMBRANE IRON PERMEASE"/>
    <property type="match status" value="1"/>
</dbReference>
<dbReference type="EMBL" id="CP116805">
    <property type="protein sequence ID" value="WCL52906.1"/>
    <property type="molecule type" value="Genomic_DNA"/>
</dbReference>
<feature type="transmembrane region" description="Helical" evidence="10">
    <location>
        <begin position="415"/>
        <end position="434"/>
    </location>
</feature>
<dbReference type="InterPro" id="IPR004923">
    <property type="entry name" value="FTR1/Fip1/EfeU"/>
</dbReference>
<dbReference type="PROSITE" id="PS51007">
    <property type="entry name" value="CYTC"/>
    <property type="match status" value="1"/>
</dbReference>
<dbReference type="InterPro" id="IPR009056">
    <property type="entry name" value="Cyt_c-like_dom"/>
</dbReference>
<dbReference type="SUPFAM" id="SSF46626">
    <property type="entry name" value="Cytochrome c"/>
    <property type="match status" value="1"/>
</dbReference>
<dbReference type="GO" id="GO:0009055">
    <property type="term" value="F:electron transfer activity"/>
    <property type="evidence" value="ECO:0007669"/>
    <property type="project" value="InterPro"/>
</dbReference>
<dbReference type="Pfam" id="PF00034">
    <property type="entry name" value="Cytochrom_C"/>
    <property type="match status" value="1"/>
</dbReference>
<evidence type="ECO:0000256" key="6">
    <source>
        <dbReference type="ARBA" id="ARBA00022989"/>
    </source>
</evidence>
<evidence type="ECO:0000256" key="11">
    <source>
        <dbReference type="SAM" id="SignalP"/>
    </source>
</evidence>
<evidence type="ECO:0000313" key="14">
    <source>
        <dbReference type="Proteomes" id="UP001217500"/>
    </source>
</evidence>
<comment type="similarity">
    <text evidence="2">Belongs to the oxidase-dependent Fe transporter (OFeT) (TC 9.A.10.1) family.</text>
</comment>
<evidence type="ECO:0000256" key="5">
    <source>
        <dbReference type="ARBA" id="ARBA00022723"/>
    </source>
</evidence>
<feature type="transmembrane region" description="Helical" evidence="10">
    <location>
        <begin position="450"/>
        <end position="467"/>
    </location>
</feature>
<accession>A0AAF0BL94</accession>
<comment type="subcellular location">
    <subcellularLocation>
        <location evidence="1">Membrane</location>
        <topology evidence="1">Multi-pass membrane protein</topology>
    </subcellularLocation>
</comment>
<dbReference type="PANTHER" id="PTHR31632">
    <property type="entry name" value="IRON TRANSPORTER FTH1"/>
    <property type="match status" value="1"/>
</dbReference>
<keyword evidence="7 9" id="KW-0408">Iron</keyword>
<dbReference type="GO" id="GO:0033573">
    <property type="term" value="C:high-affinity iron permease complex"/>
    <property type="evidence" value="ECO:0007669"/>
    <property type="project" value="InterPro"/>
</dbReference>
<feature type="transmembrane region" description="Helical" evidence="10">
    <location>
        <begin position="529"/>
        <end position="549"/>
    </location>
</feature>
<feature type="transmembrane region" description="Helical" evidence="10">
    <location>
        <begin position="611"/>
        <end position="630"/>
    </location>
</feature>
<name>A0AAF0BL94_9PROT</name>
<dbReference type="Gene3D" id="1.10.760.10">
    <property type="entry name" value="Cytochrome c-like domain"/>
    <property type="match status" value="1"/>
</dbReference>
<evidence type="ECO:0000256" key="2">
    <source>
        <dbReference type="ARBA" id="ARBA00008333"/>
    </source>
</evidence>
<evidence type="ECO:0000256" key="4">
    <source>
        <dbReference type="ARBA" id="ARBA00022692"/>
    </source>
</evidence>
<dbReference type="Pfam" id="PF03239">
    <property type="entry name" value="FTR1"/>
    <property type="match status" value="1"/>
</dbReference>
<keyword evidence="14" id="KW-1185">Reference proteome</keyword>
<keyword evidence="3 9" id="KW-0349">Heme</keyword>
<evidence type="ECO:0000313" key="13">
    <source>
        <dbReference type="EMBL" id="WCL52906.1"/>
    </source>
</evidence>
<organism evidence="13 14">
    <name type="scientific">Gimibacter soli</name>
    <dbReference type="NCBI Taxonomy" id="3024400"/>
    <lineage>
        <taxon>Bacteria</taxon>
        <taxon>Pseudomonadati</taxon>
        <taxon>Pseudomonadota</taxon>
        <taxon>Alphaproteobacteria</taxon>
        <taxon>Kordiimonadales</taxon>
        <taxon>Temperatibacteraceae</taxon>
        <taxon>Gimibacter</taxon>
    </lineage>
</organism>
<dbReference type="RefSeq" id="WP_289502398.1">
    <property type="nucleotide sequence ID" value="NZ_CP116805.1"/>
</dbReference>
<evidence type="ECO:0000256" key="10">
    <source>
        <dbReference type="SAM" id="Phobius"/>
    </source>
</evidence>
<protein>
    <submittedName>
        <fullName evidence="13">Cytochrome c/FTR1 family iron permease</fullName>
    </submittedName>
</protein>
<dbReference type="InterPro" id="IPR036909">
    <property type="entry name" value="Cyt_c-like_dom_sf"/>
</dbReference>
<evidence type="ECO:0000256" key="3">
    <source>
        <dbReference type="ARBA" id="ARBA00022617"/>
    </source>
</evidence>
<feature type="chain" id="PRO_5042174795" evidence="11">
    <location>
        <begin position="24"/>
        <end position="634"/>
    </location>
</feature>
<keyword evidence="11" id="KW-0732">Signal</keyword>
<evidence type="ECO:0000259" key="12">
    <source>
        <dbReference type="PROSITE" id="PS51007"/>
    </source>
</evidence>
<keyword evidence="8 10" id="KW-0472">Membrane</keyword>
<reference evidence="13" key="1">
    <citation type="submission" date="2023-01" db="EMBL/GenBank/DDBJ databases">
        <title>The genome sequence of Kordiimonadaceae bacterium 6D33.</title>
        <authorList>
            <person name="Liu Y."/>
        </authorList>
    </citation>
    <scope>NUCLEOTIDE SEQUENCE</scope>
    <source>
        <strain evidence="13">6D33</strain>
    </source>
</reference>
<gene>
    <name evidence="13" type="ORF">PH603_10180</name>
</gene>
<evidence type="ECO:0000256" key="8">
    <source>
        <dbReference type="ARBA" id="ARBA00023136"/>
    </source>
</evidence>
<dbReference type="GO" id="GO:0020037">
    <property type="term" value="F:heme binding"/>
    <property type="evidence" value="ECO:0007669"/>
    <property type="project" value="InterPro"/>
</dbReference>
<evidence type="ECO:0000256" key="9">
    <source>
        <dbReference type="PROSITE-ProRule" id="PRU00433"/>
    </source>
</evidence>
<evidence type="ECO:0000256" key="1">
    <source>
        <dbReference type="ARBA" id="ARBA00004141"/>
    </source>
</evidence>
<dbReference type="Proteomes" id="UP001217500">
    <property type="component" value="Chromosome"/>
</dbReference>
<keyword evidence="5 9" id="KW-0479">Metal-binding</keyword>
<keyword evidence="4 10" id="KW-0812">Transmembrane</keyword>
<dbReference type="GO" id="GO:0015093">
    <property type="term" value="F:ferrous iron transmembrane transporter activity"/>
    <property type="evidence" value="ECO:0007669"/>
    <property type="project" value="TreeGrafter"/>
</dbReference>
<dbReference type="AlphaFoldDB" id="A0AAF0BL94"/>
<proteinExistence type="inferred from homology"/>
<feature type="transmembrane region" description="Helical" evidence="10">
    <location>
        <begin position="561"/>
        <end position="583"/>
    </location>
</feature>
<feature type="domain" description="Cytochrome c" evidence="12">
    <location>
        <begin position="126"/>
        <end position="213"/>
    </location>
</feature>
<keyword evidence="6 10" id="KW-1133">Transmembrane helix</keyword>